<protein>
    <submittedName>
        <fullName evidence="1">Uncharacterized protein</fullName>
    </submittedName>
</protein>
<dbReference type="EMBL" id="CAKKLH010000047">
    <property type="protein sequence ID" value="CAH0100991.1"/>
    <property type="molecule type" value="Genomic_DNA"/>
</dbReference>
<evidence type="ECO:0000313" key="1">
    <source>
        <dbReference type="EMBL" id="CAH0100991.1"/>
    </source>
</evidence>
<dbReference type="AlphaFoldDB" id="A0A8J2RJS1"/>
<organism evidence="1 2">
    <name type="scientific">Daphnia galeata</name>
    <dbReference type="NCBI Taxonomy" id="27404"/>
    <lineage>
        <taxon>Eukaryota</taxon>
        <taxon>Metazoa</taxon>
        <taxon>Ecdysozoa</taxon>
        <taxon>Arthropoda</taxon>
        <taxon>Crustacea</taxon>
        <taxon>Branchiopoda</taxon>
        <taxon>Diplostraca</taxon>
        <taxon>Cladocera</taxon>
        <taxon>Anomopoda</taxon>
        <taxon>Daphniidae</taxon>
        <taxon>Daphnia</taxon>
    </lineage>
</organism>
<dbReference type="Proteomes" id="UP000789390">
    <property type="component" value="Unassembled WGS sequence"/>
</dbReference>
<dbReference type="OrthoDB" id="413572at2759"/>
<evidence type="ECO:0000313" key="2">
    <source>
        <dbReference type="Proteomes" id="UP000789390"/>
    </source>
</evidence>
<gene>
    <name evidence="1" type="ORF">DGAL_LOCUS3287</name>
</gene>
<name>A0A8J2RJS1_9CRUS</name>
<comment type="caution">
    <text evidence="1">The sequence shown here is derived from an EMBL/GenBank/DDBJ whole genome shotgun (WGS) entry which is preliminary data.</text>
</comment>
<proteinExistence type="predicted"/>
<reference evidence="1" key="1">
    <citation type="submission" date="2021-11" db="EMBL/GenBank/DDBJ databases">
        <authorList>
            <person name="Schell T."/>
        </authorList>
    </citation>
    <scope>NUCLEOTIDE SEQUENCE</scope>
    <source>
        <strain evidence="1">M5</strain>
    </source>
</reference>
<sequence>MVQTIGTVARDVKSDDQNFHFLLPVILLGRCNDFSEVSQEAANVWQLFLNQPDFSRQFADC</sequence>
<keyword evidence="2" id="KW-1185">Reference proteome</keyword>
<accession>A0A8J2RJS1</accession>